<evidence type="ECO:0000259" key="5">
    <source>
        <dbReference type="Pfam" id="PF00135"/>
    </source>
</evidence>
<protein>
    <recommendedName>
        <fullName evidence="5">Carboxylesterase type B domain-containing protein</fullName>
    </recommendedName>
</protein>
<dbReference type="PANTHER" id="PTHR43142">
    <property type="entry name" value="CARBOXYLIC ESTER HYDROLASE"/>
    <property type="match status" value="1"/>
</dbReference>
<dbReference type="InterPro" id="IPR029058">
    <property type="entry name" value="AB_hydrolase_fold"/>
</dbReference>
<evidence type="ECO:0000256" key="4">
    <source>
        <dbReference type="ARBA" id="ARBA00023180"/>
    </source>
</evidence>
<keyword evidence="4" id="KW-0325">Glycoprotein</keyword>
<evidence type="ECO:0000256" key="2">
    <source>
        <dbReference type="ARBA" id="ARBA00022487"/>
    </source>
</evidence>
<dbReference type="SUPFAM" id="SSF53474">
    <property type="entry name" value="alpha/beta-Hydrolases"/>
    <property type="match status" value="2"/>
</dbReference>
<dbReference type="InterPro" id="IPR002018">
    <property type="entry name" value="CarbesteraseB"/>
</dbReference>
<evidence type="ECO:0000256" key="3">
    <source>
        <dbReference type="ARBA" id="ARBA00022801"/>
    </source>
</evidence>
<feature type="domain" description="Carboxylesterase type B" evidence="5">
    <location>
        <begin position="512"/>
        <end position="1029"/>
    </location>
</feature>
<dbReference type="Proteomes" id="UP000719412">
    <property type="component" value="Unassembled WGS sequence"/>
</dbReference>
<reference evidence="6" key="2">
    <citation type="submission" date="2021-08" db="EMBL/GenBank/DDBJ databases">
        <authorList>
            <person name="Eriksson T."/>
        </authorList>
    </citation>
    <scope>NUCLEOTIDE SEQUENCE</scope>
    <source>
        <strain evidence="6">Stoneville</strain>
        <tissue evidence="6">Whole head</tissue>
    </source>
</reference>
<evidence type="ECO:0000313" key="7">
    <source>
        <dbReference type="Proteomes" id="UP000719412"/>
    </source>
</evidence>
<name>A0A8J6HMB1_TENMO</name>
<accession>A0A8J6HMB1</accession>
<sequence>MKDPIVTVSNGKLRGKSGKNIHNGQFYSFQGIPYAKPPVGSLRFKAPQPPEPWRGIRDATQEGSDCISRTPVLDTLPKQNDRNNLKAVMVWIHGGAFTSGSGSSEIYGPEFLLTEDVVLVTFNYRLGILGFLALEEQDLGVPGNAGLKDMVMALKWVQKNIVHFSGDPNNVTVFGESAGGVAAHYLVLSPLAKGLFHRAILQSGCALSGFGKGSRYAGQLAEELNLHTTDERKILKVLQDLPVEELFLAAEKVPDPLLASVIRPFGPVIERRSHDAFLSEYPLDIIRSGRYNHVPIMIGYTNREGILSEILQKPNPFRPLTDFELAVPNFLKLQRGSDMSKLIAKRIKEFYYGNEEPSADNKDKFYLLETDNFFLRELLLAVKSHVKTSSAPVFLYRMSIESTLNMLKNVYVIEEPGVCHADDLGYLFKNMLTPDIEPGSDEDVGIKRFVKLWTNFAKFGDPNPKGKDPVINIKWKPVTKNEVNFLDIGKNLTTGVNPEPERMSFWDEILKVNPVNGKLQGKTGTNINNGQFYSFQGIPYAKPPVGSLRFKAPQPPEPWTGVRDDTREGCDCIARHPVLTTIIGGEDCLTLNVYTPSLFDLLQLPKQNNCNDLKAVMVWIHGGGFISGSGSSEVYGPDFLLTEDVVLVTINYRLGIFGFLSLEHPDLGVPGNAGLKDMVMALKWVQKNIVHFSGDSNNVTIFGESAGGAATHYLVLSPMAKGLFHRAIIQSGCALNVWAKGSRYVSKLAQVLNIHTTDERNILKILQELPAQEVYLAAEKVPDLFLPCGVRPQGPVIEHKSPEAFLSEYPLDIIRSGQYNHVPIMIGYTTREGMLAEILQKRNPLNAWKDFESAVPNFLALERGSDMSKLIAQRIKEFYYGDEEPFTNNKDKYYLLETDNLFLREMLLTTKRHAETSSVPIFLYRMSIETSLNMMKNIFGIEEPDDLGYLFKNMLTPNVEPGSEEDIGLKRFVKLWTNFAKFGDPNPKGNDPVIDIKWKPVTKSEINFLDIGKNLITGLNPEAERMRFWEDILKVNPNSKL</sequence>
<keyword evidence="3" id="KW-0378">Hydrolase</keyword>
<dbReference type="Pfam" id="PF00135">
    <property type="entry name" value="COesterase"/>
    <property type="match status" value="2"/>
</dbReference>
<dbReference type="PANTHER" id="PTHR43142:SF1">
    <property type="entry name" value="CARBOXYLIC ESTER HYDROLASE"/>
    <property type="match status" value="1"/>
</dbReference>
<reference evidence="6" key="1">
    <citation type="journal article" date="2020" name="J Insects Food Feed">
        <title>The yellow mealworm (Tenebrio molitor) genome: a resource for the emerging insects as food and feed industry.</title>
        <authorList>
            <person name="Eriksson T."/>
            <person name="Andere A."/>
            <person name="Kelstrup H."/>
            <person name="Emery V."/>
            <person name="Picard C."/>
        </authorList>
    </citation>
    <scope>NUCLEOTIDE SEQUENCE</scope>
    <source>
        <strain evidence="6">Stoneville</strain>
        <tissue evidence="6">Whole head</tissue>
    </source>
</reference>
<evidence type="ECO:0000313" key="6">
    <source>
        <dbReference type="EMBL" id="KAH0821365.1"/>
    </source>
</evidence>
<keyword evidence="7" id="KW-1185">Reference proteome</keyword>
<dbReference type="InterPro" id="IPR019819">
    <property type="entry name" value="Carboxylesterase_B_CS"/>
</dbReference>
<dbReference type="EMBL" id="JABDTM020008239">
    <property type="protein sequence ID" value="KAH0821365.1"/>
    <property type="molecule type" value="Genomic_DNA"/>
</dbReference>
<evidence type="ECO:0000256" key="1">
    <source>
        <dbReference type="ARBA" id="ARBA00005964"/>
    </source>
</evidence>
<dbReference type="PROSITE" id="PS00941">
    <property type="entry name" value="CARBOXYLESTERASE_B_2"/>
    <property type="match status" value="1"/>
</dbReference>
<comment type="caution">
    <text evidence="6">The sequence shown here is derived from an EMBL/GenBank/DDBJ whole genome shotgun (WGS) entry which is preliminary data.</text>
</comment>
<proteinExistence type="inferred from homology"/>
<dbReference type="AlphaFoldDB" id="A0A8J6HMB1"/>
<gene>
    <name evidence="6" type="ORF">GEV33_001426</name>
</gene>
<dbReference type="FunFam" id="3.40.50.1820:FF:000092">
    <property type="entry name" value="Carboxylic ester hydrolase"/>
    <property type="match status" value="2"/>
</dbReference>
<feature type="domain" description="Carboxylesterase type B" evidence="5">
    <location>
        <begin position="3"/>
        <end position="506"/>
    </location>
</feature>
<organism evidence="6 7">
    <name type="scientific">Tenebrio molitor</name>
    <name type="common">Yellow mealworm beetle</name>
    <dbReference type="NCBI Taxonomy" id="7067"/>
    <lineage>
        <taxon>Eukaryota</taxon>
        <taxon>Metazoa</taxon>
        <taxon>Ecdysozoa</taxon>
        <taxon>Arthropoda</taxon>
        <taxon>Hexapoda</taxon>
        <taxon>Insecta</taxon>
        <taxon>Pterygota</taxon>
        <taxon>Neoptera</taxon>
        <taxon>Endopterygota</taxon>
        <taxon>Coleoptera</taxon>
        <taxon>Polyphaga</taxon>
        <taxon>Cucujiformia</taxon>
        <taxon>Tenebrionidae</taxon>
        <taxon>Tenebrio</taxon>
    </lineage>
</organism>
<comment type="similarity">
    <text evidence="1">Belongs to the type-B carboxylesterase/lipase family.</text>
</comment>
<dbReference type="GO" id="GO:0052689">
    <property type="term" value="F:carboxylic ester hydrolase activity"/>
    <property type="evidence" value="ECO:0007669"/>
    <property type="project" value="UniProtKB-KW"/>
</dbReference>
<keyword evidence="2" id="KW-0719">Serine esterase</keyword>
<dbReference type="Gene3D" id="3.40.50.1820">
    <property type="entry name" value="alpha/beta hydrolase"/>
    <property type="match status" value="2"/>
</dbReference>